<dbReference type="PANTHER" id="PTHR21964">
    <property type="entry name" value="BREAST CANCER METASTASIS-SUPPRESSOR 1"/>
    <property type="match status" value="1"/>
</dbReference>
<dbReference type="AlphaFoldDB" id="A0A9P9EED7"/>
<evidence type="ECO:0000256" key="3">
    <source>
        <dbReference type="ARBA" id="ARBA00023015"/>
    </source>
</evidence>
<evidence type="ECO:0000256" key="5">
    <source>
        <dbReference type="ARBA" id="ARBA00023242"/>
    </source>
</evidence>
<reference evidence="7" key="1">
    <citation type="journal article" date="2021" name="Nat. Commun.">
        <title>Genetic determinants of endophytism in the Arabidopsis root mycobiome.</title>
        <authorList>
            <person name="Mesny F."/>
            <person name="Miyauchi S."/>
            <person name="Thiergart T."/>
            <person name="Pickel B."/>
            <person name="Atanasova L."/>
            <person name="Karlsson M."/>
            <person name="Huettel B."/>
            <person name="Barry K.W."/>
            <person name="Haridas S."/>
            <person name="Chen C."/>
            <person name="Bauer D."/>
            <person name="Andreopoulos W."/>
            <person name="Pangilinan J."/>
            <person name="LaButti K."/>
            <person name="Riley R."/>
            <person name="Lipzen A."/>
            <person name="Clum A."/>
            <person name="Drula E."/>
            <person name="Henrissat B."/>
            <person name="Kohler A."/>
            <person name="Grigoriev I.V."/>
            <person name="Martin F.M."/>
            <person name="Hacquard S."/>
        </authorList>
    </citation>
    <scope>NUCLEOTIDE SEQUENCE</scope>
    <source>
        <strain evidence="7">MPI-CAGE-CH-0243</strain>
    </source>
</reference>
<feature type="region of interest" description="Disordered" evidence="6">
    <location>
        <begin position="1"/>
        <end position="31"/>
    </location>
</feature>
<dbReference type="GO" id="GO:0010468">
    <property type="term" value="P:regulation of gene expression"/>
    <property type="evidence" value="ECO:0007669"/>
    <property type="project" value="UniProtKB-ARBA"/>
</dbReference>
<dbReference type="SMART" id="SM01401">
    <property type="entry name" value="Sds3"/>
    <property type="match status" value="1"/>
</dbReference>
<feature type="compositionally biased region" description="Polar residues" evidence="6">
    <location>
        <begin position="501"/>
        <end position="510"/>
    </location>
</feature>
<evidence type="ECO:0000313" key="8">
    <source>
        <dbReference type="Proteomes" id="UP000700596"/>
    </source>
</evidence>
<sequence>MARNRSPSPVENLPLGHSATSPQPQVSKRDKRRNMLAEKLGDMMASFSDNRDSHYRAQLSALQADISLILKADPYANKPLEDNGEEVRELISQIMGNNVPTVPSAGTDYVAQVGRHYARFVDSVNDALEERDYNLTMLWAKHENTKHEIENAYLYKVQIAEEEHKLLASTIRERLTASISQRTTRLRREKEQLDLSDSNAMLLHPNQFSINNPASPGGPQAPRKTRRTGHKFGEGEDAAAAAENKRKRKLFEENDNDSPGPSRNAELGVGSPFREAKARTAHTQFEASAFSLDRLFTEKELNLALNQATIAAAHFFAKMKNAESAQEIATNGTNGTTQDHASENGDVPDENQDSDSPAGAPEMTRQVSSNPHATRGATRSAFNITSLANGRTPFIYNPPFVLDAKIFQKPNAQAPTPPPLAAQDIDQDLMLMKRETLPDDALNEKLLQAAINPIKAREYQIQPPEYQEPVAELTGHIRSTAPLLEVGFAMGGVPMSAQSSMGGYSDTGGNTPLGAVSMARTASGSGRRGGRRGA</sequence>
<keyword evidence="8" id="KW-1185">Reference proteome</keyword>
<proteinExistence type="predicted"/>
<evidence type="ECO:0000256" key="1">
    <source>
        <dbReference type="ARBA" id="ARBA00004123"/>
    </source>
</evidence>
<evidence type="ECO:0000256" key="2">
    <source>
        <dbReference type="ARBA" id="ARBA00022491"/>
    </source>
</evidence>
<keyword evidence="4" id="KW-0804">Transcription</keyword>
<evidence type="ECO:0000256" key="4">
    <source>
        <dbReference type="ARBA" id="ARBA00023163"/>
    </source>
</evidence>
<keyword evidence="3" id="KW-0805">Transcription regulation</keyword>
<dbReference type="EMBL" id="JAGMWT010000002">
    <property type="protein sequence ID" value="KAH7135614.1"/>
    <property type="molecule type" value="Genomic_DNA"/>
</dbReference>
<evidence type="ECO:0000313" key="7">
    <source>
        <dbReference type="EMBL" id="KAH7135614.1"/>
    </source>
</evidence>
<evidence type="ECO:0000256" key="6">
    <source>
        <dbReference type="SAM" id="MobiDB-lite"/>
    </source>
</evidence>
<name>A0A9P9EED7_9PLEO</name>
<feature type="region of interest" description="Disordered" evidence="6">
    <location>
        <begin position="331"/>
        <end position="378"/>
    </location>
</feature>
<feature type="region of interest" description="Disordered" evidence="6">
    <location>
        <begin position="205"/>
        <end position="244"/>
    </location>
</feature>
<dbReference type="Pfam" id="PF08598">
    <property type="entry name" value="Sds3"/>
    <property type="match status" value="1"/>
</dbReference>
<gene>
    <name evidence="7" type="ORF">B0J11DRAFT_479490</name>
</gene>
<dbReference type="Proteomes" id="UP000700596">
    <property type="component" value="Unassembled WGS sequence"/>
</dbReference>
<organism evidence="7 8">
    <name type="scientific">Dendryphion nanum</name>
    <dbReference type="NCBI Taxonomy" id="256645"/>
    <lineage>
        <taxon>Eukaryota</taxon>
        <taxon>Fungi</taxon>
        <taxon>Dikarya</taxon>
        <taxon>Ascomycota</taxon>
        <taxon>Pezizomycotina</taxon>
        <taxon>Dothideomycetes</taxon>
        <taxon>Pleosporomycetidae</taxon>
        <taxon>Pleosporales</taxon>
        <taxon>Torulaceae</taxon>
        <taxon>Dendryphion</taxon>
    </lineage>
</organism>
<protein>
    <submittedName>
        <fullName evidence="7">Sds3-like-domain-containing protein</fullName>
    </submittedName>
</protein>
<dbReference type="OrthoDB" id="70376at2759"/>
<accession>A0A9P9EED7</accession>
<keyword evidence="2" id="KW-0678">Repressor</keyword>
<comment type="subcellular location">
    <subcellularLocation>
        <location evidence="1">Nucleus</location>
    </subcellularLocation>
</comment>
<comment type="caution">
    <text evidence="7">The sequence shown here is derived from an EMBL/GenBank/DDBJ whole genome shotgun (WGS) entry which is preliminary data.</text>
</comment>
<dbReference type="GO" id="GO:0005654">
    <property type="term" value="C:nucleoplasm"/>
    <property type="evidence" value="ECO:0007669"/>
    <property type="project" value="UniProtKB-ARBA"/>
</dbReference>
<feature type="region of interest" description="Disordered" evidence="6">
    <location>
        <begin position="501"/>
        <end position="534"/>
    </location>
</feature>
<dbReference type="InterPro" id="IPR013907">
    <property type="entry name" value="Sds3"/>
</dbReference>
<keyword evidence="5" id="KW-0539">Nucleus</keyword>